<dbReference type="CDD" id="cd00051">
    <property type="entry name" value="EFh"/>
    <property type="match status" value="1"/>
</dbReference>
<dbReference type="GO" id="GO:0005509">
    <property type="term" value="F:calcium ion binding"/>
    <property type="evidence" value="ECO:0007669"/>
    <property type="project" value="InterPro"/>
</dbReference>
<feature type="region of interest" description="Disordered" evidence="1">
    <location>
        <begin position="299"/>
        <end position="318"/>
    </location>
</feature>
<feature type="compositionally biased region" description="Low complexity" evidence="1">
    <location>
        <begin position="169"/>
        <end position="179"/>
    </location>
</feature>
<sequence>FKCEVAIKEDLPSYVRPGASATCRIFVANLPKVREVNGVKVKTLKVPIQSVVTTKEGRRVCFKMDDKNQPVPVPVDTGYYDQTHIQITKGLMEGNTVLKSPMLHAKELNVGGSLFGYHKLTPEDLGVKLPETKAPARPVHSTAKSGGNETSVPPKVAKTGKGRPGGSRKGSSSRSSSPPAELNLTDDQKAQWTAASSKRSESMRSIFTSGIPREQMSAKMTELRATFNAELKTFLSKEQLAKYEKSQSQRSQKGKEGGAGRGSSRGGSLMDLDTDGDGKITEEEYSELDERARQFMGEFSAHDANGDGGITKEEADAARQRMMQRIRQLQGGGE</sequence>
<feature type="compositionally biased region" description="Basic and acidic residues" evidence="1">
    <location>
        <begin position="240"/>
        <end position="258"/>
    </location>
</feature>
<dbReference type="PROSITE" id="PS00018">
    <property type="entry name" value="EF_HAND_1"/>
    <property type="match status" value="1"/>
</dbReference>
<dbReference type="InterPro" id="IPR018247">
    <property type="entry name" value="EF_Hand_1_Ca_BS"/>
</dbReference>
<feature type="compositionally biased region" description="Basic and acidic residues" evidence="1">
    <location>
        <begin position="300"/>
        <end position="318"/>
    </location>
</feature>
<gene>
    <name evidence="3" type="ORF">METZ01_LOCUS325862</name>
</gene>
<feature type="region of interest" description="Disordered" evidence="1">
    <location>
        <begin position="128"/>
        <end position="208"/>
    </location>
</feature>
<organism evidence="3">
    <name type="scientific">marine metagenome</name>
    <dbReference type="NCBI Taxonomy" id="408172"/>
    <lineage>
        <taxon>unclassified sequences</taxon>
        <taxon>metagenomes</taxon>
        <taxon>ecological metagenomes</taxon>
    </lineage>
</organism>
<dbReference type="Gene3D" id="2.40.420.20">
    <property type="match status" value="1"/>
</dbReference>
<dbReference type="AlphaFoldDB" id="A0A382PK17"/>
<dbReference type="Gene3D" id="1.10.238.10">
    <property type="entry name" value="EF-hand"/>
    <property type="match status" value="1"/>
</dbReference>
<dbReference type="InterPro" id="IPR011992">
    <property type="entry name" value="EF-hand-dom_pair"/>
</dbReference>
<feature type="non-terminal residue" evidence="3">
    <location>
        <position position="1"/>
    </location>
</feature>
<name>A0A382PK17_9ZZZZ</name>
<feature type="domain" description="EF-hand" evidence="2">
    <location>
        <begin position="299"/>
        <end position="314"/>
    </location>
</feature>
<dbReference type="EMBL" id="UINC01107546">
    <property type="protein sequence ID" value="SVC73008.1"/>
    <property type="molecule type" value="Genomic_DNA"/>
</dbReference>
<feature type="region of interest" description="Disordered" evidence="1">
    <location>
        <begin position="240"/>
        <end position="284"/>
    </location>
</feature>
<reference evidence="3" key="1">
    <citation type="submission" date="2018-05" db="EMBL/GenBank/DDBJ databases">
        <authorList>
            <person name="Lanie J.A."/>
            <person name="Ng W.-L."/>
            <person name="Kazmierczak K.M."/>
            <person name="Andrzejewski T.M."/>
            <person name="Davidsen T.M."/>
            <person name="Wayne K.J."/>
            <person name="Tettelin H."/>
            <person name="Glass J.I."/>
            <person name="Rusch D."/>
            <person name="Podicherti R."/>
            <person name="Tsui H.-C.T."/>
            <person name="Winkler M.E."/>
        </authorList>
    </citation>
    <scope>NUCLEOTIDE SEQUENCE</scope>
</reference>
<evidence type="ECO:0000256" key="1">
    <source>
        <dbReference type="SAM" id="MobiDB-lite"/>
    </source>
</evidence>
<accession>A0A382PK17</accession>
<feature type="domain" description="EF-hand" evidence="2">
    <location>
        <begin position="271"/>
        <end position="287"/>
    </location>
</feature>
<dbReference type="Pfam" id="PF13202">
    <property type="entry name" value="EF-hand_5"/>
    <property type="match status" value="2"/>
</dbReference>
<evidence type="ECO:0000259" key="2">
    <source>
        <dbReference type="Pfam" id="PF13202"/>
    </source>
</evidence>
<protein>
    <recommendedName>
        <fullName evidence="2">EF-hand domain-containing protein</fullName>
    </recommendedName>
</protein>
<proteinExistence type="predicted"/>
<feature type="compositionally biased region" description="Polar residues" evidence="1">
    <location>
        <begin position="142"/>
        <end position="151"/>
    </location>
</feature>
<evidence type="ECO:0000313" key="3">
    <source>
        <dbReference type="EMBL" id="SVC73008.1"/>
    </source>
</evidence>
<dbReference type="SUPFAM" id="SSF47473">
    <property type="entry name" value="EF-hand"/>
    <property type="match status" value="1"/>
</dbReference>
<feature type="compositionally biased region" description="Polar residues" evidence="1">
    <location>
        <begin position="190"/>
        <end position="208"/>
    </location>
</feature>
<dbReference type="InterPro" id="IPR002048">
    <property type="entry name" value="EF_hand_dom"/>
</dbReference>